<dbReference type="RefSeq" id="WP_000431167.1">
    <property type="nucleotide sequence ID" value="NZ_CAACXY010000016.1"/>
</dbReference>
<feature type="domain" description="HTH marR-type" evidence="4">
    <location>
        <begin position="1"/>
        <end position="138"/>
    </location>
</feature>
<evidence type="ECO:0000313" key="7">
    <source>
        <dbReference type="EMBL" id="SUN14535.1"/>
    </source>
</evidence>
<dbReference type="InterPro" id="IPR023187">
    <property type="entry name" value="Tscrpt_reg_MarR-type_CS"/>
</dbReference>
<evidence type="ECO:0000256" key="1">
    <source>
        <dbReference type="ARBA" id="ARBA00023015"/>
    </source>
</evidence>
<dbReference type="InterPro" id="IPR000835">
    <property type="entry name" value="HTH_MarR-typ"/>
</dbReference>
<evidence type="ECO:0000313" key="9">
    <source>
        <dbReference type="Proteomes" id="UP000035346"/>
    </source>
</evidence>
<dbReference type="Pfam" id="PF12802">
    <property type="entry name" value="MarR_2"/>
    <property type="match status" value="1"/>
</dbReference>
<dbReference type="InterPro" id="IPR039422">
    <property type="entry name" value="MarR/SlyA-like"/>
</dbReference>
<evidence type="ECO:0000313" key="11">
    <source>
        <dbReference type="Proteomes" id="UP000254076"/>
    </source>
</evidence>
<evidence type="ECO:0000259" key="4">
    <source>
        <dbReference type="PROSITE" id="PS50995"/>
    </source>
</evidence>
<dbReference type="InterPro" id="IPR036388">
    <property type="entry name" value="WH-like_DNA-bd_sf"/>
</dbReference>
<accession>A0A0H1UWL8</accession>
<proteinExistence type="predicted"/>
<dbReference type="Gene3D" id="1.10.10.10">
    <property type="entry name" value="Winged helix-like DNA-binding domain superfamily/Winged helix DNA-binding domain"/>
    <property type="match status" value="1"/>
</dbReference>
<dbReference type="EMBL" id="UHEW01000005">
    <property type="protein sequence ID" value="SUN28926.1"/>
    <property type="molecule type" value="Genomic_DNA"/>
</dbReference>
<evidence type="ECO:0000313" key="6">
    <source>
        <dbReference type="EMBL" id="SQA18953.1"/>
    </source>
</evidence>
<keyword evidence="1" id="KW-0805">Transcription regulation</keyword>
<dbReference type="EMBL" id="UAVB01000001">
    <property type="protein sequence ID" value="SQA18953.1"/>
    <property type="molecule type" value="Genomic_DNA"/>
</dbReference>
<dbReference type="InterPro" id="IPR036390">
    <property type="entry name" value="WH_DNA-bd_sf"/>
</dbReference>
<protein>
    <submittedName>
        <fullName evidence="5">MarR family transcriptional regulator</fullName>
    </submittedName>
    <submittedName>
        <fullName evidence="7">Transcriptional regulator, MarR family</fullName>
    </submittedName>
</protein>
<dbReference type="AlphaFoldDB" id="A0A0H1UWL8"/>
<dbReference type="SMART" id="SM00347">
    <property type="entry name" value="HTH_MARR"/>
    <property type="match status" value="1"/>
</dbReference>
<evidence type="ECO:0000313" key="10">
    <source>
        <dbReference type="Proteomes" id="UP000250200"/>
    </source>
</evidence>
<evidence type="ECO:0000256" key="2">
    <source>
        <dbReference type="ARBA" id="ARBA00023125"/>
    </source>
</evidence>
<evidence type="ECO:0000256" key="3">
    <source>
        <dbReference type="ARBA" id="ARBA00023163"/>
    </source>
</evidence>
<name>A0A0H1UWL8_STRAG</name>
<keyword evidence="2" id="KW-0238">DNA-binding</keyword>
<sequence length="146" mass="16968">MENPLQKARILVNQLEKYLDRYAKEYDVEHLAGPQGHLVMHLYKHPDKDMSIKDAEEILHISKSVASNLVKRMEKNGFIAIVPSKTDKRVKYLYLTHLGKKKATQFEIFLEKLHSTMLAGITKEEIRTTKKVIRTLAKNMAMENFD</sequence>
<dbReference type="PANTHER" id="PTHR33164">
    <property type="entry name" value="TRANSCRIPTIONAL REGULATOR, MARR FAMILY"/>
    <property type="match status" value="1"/>
</dbReference>
<dbReference type="Proteomes" id="UP000254076">
    <property type="component" value="Unassembled WGS sequence"/>
</dbReference>
<dbReference type="PROSITE" id="PS01117">
    <property type="entry name" value="HTH_MARR_1"/>
    <property type="match status" value="1"/>
</dbReference>
<dbReference type="EMBL" id="UHEQ01000004">
    <property type="protein sequence ID" value="SUN14535.1"/>
    <property type="molecule type" value="Genomic_DNA"/>
</dbReference>
<gene>
    <name evidence="6" type="ORF">NCTC8181_02010</name>
    <name evidence="7" type="ORF">NCTC8185_01823</name>
    <name evidence="8" type="ORF">NCTC9828_01192</name>
    <name evidence="5" type="ORF">WA04_09940</name>
</gene>
<dbReference type="Proteomes" id="UP000250200">
    <property type="component" value="Unassembled WGS sequence"/>
</dbReference>
<dbReference type="Proteomes" id="UP000035346">
    <property type="component" value="Unassembled WGS sequence"/>
</dbReference>
<comment type="caution">
    <text evidence="7">The sequence shown here is derived from an EMBL/GenBank/DDBJ whole genome shotgun (WGS) entry which is preliminary data.</text>
</comment>
<dbReference type="GO" id="GO:0003677">
    <property type="term" value="F:DNA binding"/>
    <property type="evidence" value="ECO:0007669"/>
    <property type="project" value="UniProtKB-KW"/>
</dbReference>
<dbReference type="GO" id="GO:0003700">
    <property type="term" value="F:DNA-binding transcription factor activity"/>
    <property type="evidence" value="ECO:0007669"/>
    <property type="project" value="InterPro"/>
</dbReference>
<dbReference type="SUPFAM" id="SSF46785">
    <property type="entry name" value="Winged helix' DNA-binding domain"/>
    <property type="match status" value="1"/>
</dbReference>
<keyword evidence="3" id="KW-0804">Transcription</keyword>
<dbReference type="Proteomes" id="UP000255140">
    <property type="component" value="Unassembled WGS sequence"/>
</dbReference>
<dbReference type="PROSITE" id="PS50995">
    <property type="entry name" value="HTH_MARR_2"/>
    <property type="match status" value="1"/>
</dbReference>
<dbReference type="GO" id="GO:0006950">
    <property type="term" value="P:response to stress"/>
    <property type="evidence" value="ECO:0007669"/>
    <property type="project" value="TreeGrafter"/>
</dbReference>
<evidence type="ECO:0000313" key="5">
    <source>
        <dbReference type="EMBL" id="KLL35821.1"/>
    </source>
</evidence>
<reference evidence="5 9" key="1">
    <citation type="journal article" date="2015" name="PLoS ONE">
        <title>Genomic analysis reveals the molecular basis for capsule loss in the group B streptococcus population.</title>
        <authorList>
            <consortium name="DEVANI Consortium"/>
            <person name="Rosini R."/>
            <person name="Campisi E."/>
            <person name="De Chiara M."/>
            <person name="Tettelin H."/>
            <person name="Rinaudo D."/>
            <person name="Toniolo C."/>
            <person name="Metruccio M."/>
            <person name="Guidotti S."/>
            <person name="Sorensen U.B."/>
            <person name="Kilian M."/>
            <person name="Ramirez M."/>
            <person name="Janulczyk R."/>
            <person name="Donati C."/>
            <person name="Grandi G."/>
            <person name="Margarit I."/>
        </authorList>
    </citation>
    <scope>NUCLEOTIDE SEQUENCE [LARGE SCALE GENOMIC DNA]</scope>
    <source>
        <strain evidence="5 9">DK-B-USS-215</strain>
    </source>
</reference>
<evidence type="ECO:0000313" key="12">
    <source>
        <dbReference type="Proteomes" id="UP000255140"/>
    </source>
</evidence>
<organism evidence="7 11">
    <name type="scientific">Streptococcus agalactiae</name>
    <dbReference type="NCBI Taxonomy" id="1311"/>
    <lineage>
        <taxon>Bacteria</taxon>
        <taxon>Bacillati</taxon>
        <taxon>Bacillota</taxon>
        <taxon>Bacilli</taxon>
        <taxon>Lactobacillales</taxon>
        <taxon>Streptococcaceae</taxon>
        <taxon>Streptococcus</taxon>
    </lineage>
</organism>
<dbReference type="PANTHER" id="PTHR33164:SF43">
    <property type="entry name" value="HTH-TYPE TRANSCRIPTIONAL REPRESSOR YETL"/>
    <property type="match status" value="1"/>
</dbReference>
<evidence type="ECO:0000313" key="8">
    <source>
        <dbReference type="EMBL" id="SUN28926.1"/>
    </source>
</evidence>
<reference evidence="10 11" key="2">
    <citation type="submission" date="2018-06" db="EMBL/GenBank/DDBJ databases">
        <authorList>
            <consortium name="Pathogen Informatics"/>
            <person name="Doyle S."/>
        </authorList>
    </citation>
    <scope>NUCLEOTIDE SEQUENCE [LARGE SCALE GENOMIC DNA]</scope>
    <source>
        <strain evidence="6 10">NCTC8181</strain>
        <strain evidence="7 11">NCTC8185</strain>
        <strain evidence="8 12">NCTC9828</strain>
    </source>
</reference>
<dbReference type="EMBL" id="LBKL01000091">
    <property type="protein sequence ID" value="KLL35821.1"/>
    <property type="molecule type" value="Genomic_DNA"/>
</dbReference>